<protein>
    <submittedName>
        <fullName evidence="1">Uncharacterized protein</fullName>
    </submittedName>
</protein>
<dbReference type="Proteomes" id="UP000027616">
    <property type="component" value="Chromosome I"/>
</dbReference>
<sequence length="37" mass="4412">MIATGYSIKPEHWDEKKRWVKRACPKFIILPQNRTAV</sequence>
<name>A0A060RAB0_9BACT</name>
<proteinExistence type="predicted"/>
<dbReference type="AlphaFoldDB" id="A0A060RAB0"/>
<accession>A0A060RAB0</accession>
<organism evidence="1 2">
    <name type="scientific">Mucinivorans hirudinis</name>
    <dbReference type="NCBI Taxonomy" id="1433126"/>
    <lineage>
        <taxon>Bacteria</taxon>
        <taxon>Pseudomonadati</taxon>
        <taxon>Bacteroidota</taxon>
        <taxon>Bacteroidia</taxon>
        <taxon>Bacteroidales</taxon>
        <taxon>Rikenellaceae</taxon>
        <taxon>Mucinivorans</taxon>
    </lineage>
</organism>
<dbReference type="EMBL" id="HG934468">
    <property type="protein sequence ID" value="CDN32576.1"/>
    <property type="molecule type" value="Genomic_DNA"/>
</dbReference>
<evidence type="ECO:0000313" key="2">
    <source>
        <dbReference type="Proteomes" id="UP000027616"/>
    </source>
</evidence>
<gene>
    <name evidence="1" type="ORF">BN938_2506</name>
</gene>
<dbReference type="KEGG" id="rbc:BN938_2506"/>
<evidence type="ECO:0000313" key="1">
    <source>
        <dbReference type="EMBL" id="CDN32576.1"/>
    </source>
</evidence>
<reference evidence="1 2" key="1">
    <citation type="journal article" date="2015" name="Genome Announc.">
        <title>Complete Genome Sequence of the Novel Leech Symbiont Mucinivorans hirudinis M3T.</title>
        <authorList>
            <person name="Nelson M.C."/>
            <person name="Bomar L."/>
            <person name="Graf J."/>
        </authorList>
    </citation>
    <scope>NUCLEOTIDE SEQUENCE [LARGE SCALE GENOMIC DNA]</scope>
    <source>
        <strain evidence="2">M3</strain>
    </source>
</reference>
<dbReference type="STRING" id="1433126.BN938_2506"/>
<dbReference type="HOGENOM" id="CLU_3346057_0_0_10"/>
<keyword evidence="2" id="KW-1185">Reference proteome</keyword>